<dbReference type="EMBL" id="JBHTNU010000020">
    <property type="protein sequence ID" value="MFD1428276.1"/>
    <property type="molecule type" value="Genomic_DNA"/>
</dbReference>
<gene>
    <name evidence="1" type="ORF">ACFQ4Y_15315</name>
</gene>
<reference evidence="2" key="1">
    <citation type="journal article" date="2019" name="Int. J. Syst. Evol. Microbiol.">
        <title>The Global Catalogue of Microorganisms (GCM) 10K type strain sequencing project: providing services to taxonomists for standard genome sequencing and annotation.</title>
        <authorList>
            <consortium name="The Broad Institute Genomics Platform"/>
            <consortium name="The Broad Institute Genome Sequencing Center for Infectious Disease"/>
            <person name="Wu L."/>
            <person name="Ma J."/>
        </authorList>
    </citation>
    <scope>NUCLEOTIDE SEQUENCE [LARGE SCALE GENOMIC DNA]</scope>
    <source>
        <strain evidence="2">S1</strain>
    </source>
</reference>
<organism evidence="1 2">
    <name type="scientific">Kroppenstedtia sanguinis</name>
    <dbReference type="NCBI Taxonomy" id="1380684"/>
    <lineage>
        <taxon>Bacteria</taxon>
        <taxon>Bacillati</taxon>
        <taxon>Bacillota</taxon>
        <taxon>Bacilli</taxon>
        <taxon>Bacillales</taxon>
        <taxon>Thermoactinomycetaceae</taxon>
        <taxon>Kroppenstedtia</taxon>
    </lineage>
</organism>
<evidence type="ECO:0000313" key="1">
    <source>
        <dbReference type="EMBL" id="MFD1428276.1"/>
    </source>
</evidence>
<accession>A0ABW4CEE9</accession>
<proteinExistence type="predicted"/>
<protein>
    <submittedName>
        <fullName evidence="1">Uncharacterized protein</fullName>
    </submittedName>
</protein>
<sequence>MEFGVPFVVEYPEFGQLFEKLFFKRELDDWYKKKCREKYKLPTDIYRLQTKLPIKEIMVRGRVFPSVLVYIDLLEIKLGNEGAIIPSIQMRISKIIPVYHLIAGYTIQHNDLEAEVDLWGPPQTVDLMETVDQIHSIMQTNGNIALHDRYDLYDKICDWDQIPYSQPLGRTFTVEQAVFNDTLDLC</sequence>
<dbReference type="RefSeq" id="WP_380167030.1">
    <property type="nucleotide sequence ID" value="NZ_JBHTNU010000020.1"/>
</dbReference>
<dbReference type="Proteomes" id="UP001597282">
    <property type="component" value="Unassembled WGS sequence"/>
</dbReference>
<comment type="caution">
    <text evidence="1">The sequence shown here is derived from an EMBL/GenBank/DDBJ whole genome shotgun (WGS) entry which is preliminary data.</text>
</comment>
<evidence type="ECO:0000313" key="2">
    <source>
        <dbReference type="Proteomes" id="UP001597282"/>
    </source>
</evidence>
<name>A0ABW4CEE9_9BACL</name>
<keyword evidence="2" id="KW-1185">Reference proteome</keyword>